<dbReference type="Gene3D" id="1.20.150.30">
    <property type="entry name" value="Zincin-like metallopeptidase, N-terminal domain"/>
    <property type="match status" value="1"/>
</dbReference>
<dbReference type="InterPro" id="IPR042271">
    <property type="entry name" value="Zinicin_2_N"/>
</dbReference>
<name>A0ABN2VAB2_9ACTN</name>
<feature type="compositionally biased region" description="Basic and acidic residues" evidence="1">
    <location>
        <begin position="487"/>
        <end position="541"/>
    </location>
</feature>
<feature type="region of interest" description="Disordered" evidence="1">
    <location>
        <begin position="1"/>
        <end position="53"/>
    </location>
</feature>
<evidence type="ECO:0000256" key="1">
    <source>
        <dbReference type="SAM" id="MobiDB-lite"/>
    </source>
</evidence>
<reference evidence="2 3" key="1">
    <citation type="journal article" date="2019" name="Int. J. Syst. Evol. Microbiol.">
        <title>The Global Catalogue of Microorganisms (GCM) 10K type strain sequencing project: providing services to taxonomists for standard genome sequencing and annotation.</title>
        <authorList>
            <consortium name="The Broad Institute Genomics Platform"/>
            <consortium name="The Broad Institute Genome Sequencing Center for Infectious Disease"/>
            <person name="Wu L."/>
            <person name="Ma J."/>
        </authorList>
    </citation>
    <scope>NUCLEOTIDE SEQUENCE [LARGE SCALE GENOMIC DNA]</scope>
    <source>
        <strain evidence="2 3">JCM 16014</strain>
    </source>
</reference>
<evidence type="ECO:0000313" key="3">
    <source>
        <dbReference type="Proteomes" id="UP001500751"/>
    </source>
</evidence>
<sequence>MNKNPEDHSPSDGDDESQNQGKRPDGPVDPLGAMFQQMFGGTGAQSPGQNIPGMPDPQMLQMVFSQIQALMSGGGDGAVNWDLAKTMARNAVAAAGPDPSPTDGELRTYDGAVQLAEHWLDQVTSLPAGTAGTRVWSRAQWIEETLPVWKQLVEPVAERITSAMGEAVGGAVGELGMPENPEAAGLPPGMGDMLGNLFGGGGAGGPAGNPLGGMMKQMGTAMFGSQVGQALASLAGEVLSGSDIGLPLGPEGKAVLLPANIDAFTEGLEVDVEQVRLYLALREAAYQRLFSHVPWLKPRLLGAVEEYARGITVDASKFTELAQRAESMDLNNLDPSQLENMLGGGGMFTPVDTPAQKAALARLETLLALAEGWVDAVVHAAAAPQLSAADALRETLRRRRAAGGPAEQTFSALVGLQLRPRRLRDASRLWASLADARGLEGRDAVWSHPDLLPTSADLDDPDGFVHGKDGGSEDGVEFDFSGLDALLEGRLDGSGENKDDSKGENKDEGPKDEPGSEDDSKNEKDGGNGDGHDGGEDKPKP</sequence>
<accession>A0ABN2VAB2</accession>
<dbReference type="InterPro" id="IPR018766">
    <property type="entry name" value="Zinicin_2"/>
</dbReference>
<dbReference type="GO" id="GO:0008237">
    <property type="term" value="F:metallopeptidase activity"/>
    <property type="evidence" value="ECO:0007669"/>
    <property type="project" value="UniProtKB-KW"/>
</dbReference>
<gene>
    <name evidence="2" type="ORF">GCM10009839_67720</name>
</gene>
<proteinExistence type="predicted"/>
<dbReference type="Pfam" id="PF10103">
    <property type="entry name" value="Zincin_2"/>
    <property type="match status" value="1"/>
</dbReference>
<dbReference type="Proteomes" id="UP001500751">
    <property type="component" value="Unassembled WGS sequence"/>
</dbReference>
<keyword evidence="2" id="KW-0645">Protease</keyword>
<feature type="compositionally biased region" description="Basic and acidic residues" evidence="1">
    <location>
        <begin position="1"/>
        <end position="11"/>
    </location>
</feature>
<protein>
    <submittedName>
        <fullName evidence="2">Zinc-dependent metalloprotease</fullName>
    </submittedName>
</protein>
<keyword evidence="3" id="KW-1185">Reference proteome</keyword>
<dbReference type="NCBIfam" id="TIGR03624">
    <property type="entry name" value="putative hydrolase"/>
    <property type="match status" value="1"/>
</dbReference>
<evidence type="ECO:0000313" key="2">
    <source>
        <dbReference type="EMBL" id="GAA2051280.1"/>
    </source>
</evidence>
<feature type="region of interest" description="Disordered" evidence="1">
    <location>
        <begin position="453"/>
        <end position="541"/>
    </location>
</feature>
<keyword evidence="2" id="KW-0482">Metalloprotease</keyword>
<dbReference type="EMBL" id="BAAAQN010000051">
    <property type="protein sequence ID" value="GAA2051280.1"/>
    <property type="molecule type" value="Genomic_DNA"/>
</dbReference>
<organism evidence="2 3">
    <name type="scientific">Catenulispora yoronensis</name>
    <dbReference type="NCBI Taxonomy" id="450799"/>
    <lineage>
        <taxon>Bacteria</taxon>
        <taxon>Bacillati</taxon>
        <taxon>Actinomycetota</taxon>
        <taxon>Actinomycetes</taxon>
        <taxon>Catenulisporales</taxon>
        <taxon>Catenulisporaceae</taxon>
        <taxon>Catenulispora</taxon>
    </lineage>
</organism>
<dbReference type="PANTHER" id="PTHR39420">
    <property type="match status" value="1"/>
</dbReference>
<dbReference type="PANTHER" id="PTHR39420:SF2">
    <property type="entry name" value="HYDROLASE"/>
    <property type="match status" value="1"/>
</dbReference>
<comment type="caution">
    <text evidence="2">The sequence shown here is derived from an EMBL/GenBank/DDBJ whole genome shotgun (WGS) entry which is preliminary data.</text>
</comment>
<keyword evidence="2" id="KW-0378">Hydrolase</keyword>
<dbReference type="SUPFAM" id="SSF55486">
    <property type="entry name" value="Metalloproteases ('zincins'), catalytic domain"/>
    <property type="match status" value="1"/>
</dbReference>
<dbReference type="RefSeq" id="WP_344669770.1">
    <property type="nucleotide sequence ID" value="NZ_BAAAQN010000051.1"/>
</dbReference>